<dbReference type="SMART" id="SM00186">
    <property type="entry name" value="FBG"/>
    <property type="match status" value="1"/>
</dbReference>
<accession>A0A1I8H7A6</accession>
<dbReference type="GO" id="GO:0005615">
    <property type="term" value="C:extracellular space"/>
    <property type="evidence" value="ECO:0007669"/>
    <property type="project" value="TreeGrafter"/>
</dbReference>
<sequence>MSPGYRQRIGGRTFWVFQQRQTGQIAFNRNWDDYVSGFGNATEFWLRNLRVEALTFDGGFYAFEFLDFTVGDSSTNYRMNYSSFMRVNSTINCDFLSHHRGQQFSTFDRDNEAAPYSCSTNYGSGGFWWSSCLRINPNGVYSTTLKPGASYMASRCIGSYKALRAMQMMLQVAGTAAVWPLPEHRLQLLPIAFRHRLAMWPSSSQAGKAIIGHRFLNRPRRTGWASTGRKTSSEKKKMKWRCGSGPARPFSFLNATTRAGRHAFPVPGFCYRSDLVSEAADSSGRFRPWSSDLRTFAAQGGATFFNGPGASVPEVMSLGGLGKAIRLSASSSVCGNSSAHQPLSTFAPLTLFRLYTAFDGAQTEMAVAALLGAERQTRQGYLAATAGAAARPSPRPARDLQNPHQLCKQLKSMLTLLLVAQFAAALAAEQAFEFDAVTATASCNASSVTVSARSDVECAVKCAQAGDRLSYSFINGVCVLSNRADCAASGAATVYRKKRVGPDVSAGYLRQIGGRTFWVFQQRQTGQIAFNRNWDDYVSGFGDATEFWAVEAQTFDGQLYAFEWLSFTVGDSSTNYTMNYGSFLSANSTIDCDFLSEARGHQFSTFDRDNDAYSTSCSTQFGSGGYWWGGCMNSNPNVVRYGCRCVARSGAANTAGLFSGHIESGGLRPARDLQNPHQLCKQLKSMLTLLLVAQFAAALAAEQAFEFDAVTASASCNASSVTVSARSDVECAVKCAQAGDSLSYSFINGVCVLSHSACYTASGAATVQ</sequence>
<evidence type="ECO:0000256" key="1">
    <source>
        <dbReference type="SAM" id="MobiDB-lite"/>
    </source>
</evidence>
<protein>
    <submittedName>
        <fullName evidence="4">Fibrinogen C-terminal domain-containing protein</fullName>
    </submittedName>
</protein>
<evidence type="ECO:0000313" key="3">
    <source>
        <dbReference type="Proteomes" id="UP000095280"/>
    </source>
</evidence>
<keyword evidence="3" id="KW-1185">Reference proteome</keyword>
<feature type="domain" description="Fibrinogen C-terminal" evidence="2">
    <location>
        <begin position="477"/>
        <end position="637"/>
    </location>
</feature>
<reference evidence="4" key="1">
    <citation type="submission" date="2016-11" db="UniProtKB">
        <authorList>
            <consortium name="WormBaseParasite"/>
        </authorList>
    </citation>
    <scope>IDENTIFICATION</scope>
</reference>
<dbReference type="Pfam" id="PF00147">
    <property type="entry name" value="Fibrinogen_C"/>
    <property type="match status" value="2"/>
</dbReference>
<dbReference type="AlphaFoldDB" id="A0A1I8H7A6"/>
<dbReference type="WBParaSite" id="maker-uti_cns_0004781-snap-gene-0.3-mRNA-1">
    <property type="protein sequence ID" value="maker-uti_cns_0004781-snap-gene-0.3-mRNA-1"/>
    <property type="gene ID" value="maker-uti_cns_0004781-snap-gene-0.3"/>
</dbReference>
<evidence type="ECO:0000259" key="2">
    <source>
        <dbReference type="PROSITE" id="PS51406"/>
    </source>
</evidence>
<dbReference type="Gene3D" id="3.90.215.10">
    <property type="entry name" value="Gamma Fibrinogen, chain A, domain 1"/>
    <property type="match status" value="3"/>
</dbReference>
<dbReference type="PROSITE" id="PS51406">
    <property type="entry name" value="FIBRINOGEN_C_2"/>
    <property type="match status" value="2"/>
</dbReference>
<name>A0A1I8H7A6_9PLAT</name>
<dbReference type="InterPro" id="IPR036056">
    <property type="entry name" value="Fibrinogen-like_C"/>
</dbReference>
<organism evidence="3 4">
    <name type="scientific">Macrostomum lignano</name>
    <dbReference type="NCBI Taxonomy" id="282301"/>
    <lineage>
        <taxon>Eukaryota</taxon>
        <taxon>Metazoa</taxon>
        <taxon>Spiralia</taxon>
        <taxon>Lophotrochozoa</taxon>
        <taxon>Platyhelminthes</taxon>
        <taxon>Rhabditophora</taxon>
        <taxon>Macrostomorpha</taxon>
        <taxon>Macrostomida</taxon>
        <taxon>Macrostomidae</taxon>
        <taxon>Macrostomum</taxon>
    </lineage>
</organism>
<feature type="region of interest" description="Disordered" evidence="1">
    <location>
        <begin position="222"/>
        <end position="242"/>
    </location>
</feature>
<feature type="domain" description="Fibrinogen C-terminal" evidence="2">
    <location>
        <begin position="1"/>
        <end position="174"/>
    </location>
</feature>
<dbReference type="Proteomes" id="UP000095280">
    <property type="component" value="Unplaced"/>
</dbReference>
<proteinExistence type="predicted"/>
<dbReference type="InterPro" id="IPR014716">
    <property type="entry name" value="Fibrinogen_a/b/g_C_1"/>
</dbReference>
<evidence type="ECO:0000313" key="4">
    <source>
        <dbReference type="WBParaSite" id="maker-uti_cns_0004781-snap-gene-0.3-mRNA-1"/>
    </source>
</evidence>
<dbReference type="SUPFAM" id="SSF56496">
    <property type="entry name" value="Fibrinogen C-terminal domain-like"/>
    <property type="match status" value="2"/>
</dbReference>
<dbReference type="PANTHER" id="PTHR19143">
    <property type="entry name" value="FIBRINOGEN/TENASCIN/ANGIOPOEITIN"/>
    <property type="match status" value="1"/>
</dbReference>
<dbReference type="InterPro" id="IPR002181">
    <property type="entry name" value="Fibrinogen_a/b/g_C_dom"/>
</dbReference>
<dbReference type="Gene3D" id="4.10.530.10">
    <property type="entry name" value="Gamma-fibrinogen Carboxyl Terminal Fragment, domain 2"/>
    <property type="match status" value="1"/>
</dbReference>
<dbReference type="InterPro" id="IPR050373">
    <property type="entry name" value="Fibrinogen_C-term_domain"/>
</dbReference>